<reference evidence="3 4" key="1">
    <citation type="submission" date="2024-07" db="EMBL/GenBank/DDBJ databases">
        <title>Section-level genome sequencing and comparative genomics of Aspergillus sections Usti and Cavernicolus.</title>
        <authorList>
            <consortium name="Lawrence Berkeley National Laboratory"/>
            <person name="Nybo J.L."/>
            <person name="Vesth T.C."/>
            <person name="Theobald S."/>
            <person name="Frisvad J.C."/>
            <person name="Larsen T.O."/>
            <person name="Kjaerboelling I."/>
            <person name="Rothschild-Mancinelli K."/>
            <person name="Lyhne E.K."/>
            <person name="Kogle M.E."/>
            <person name="Barry K."/>
            <person name="Clum A."/>
            <person name="Na H."/>
            <person name="Ledsgaard L."/>
            <person name="Lin J."/>
            <person name="Lipzen A."/>
            <person name="Kuo A."/>
            <person name="Riley R."/>
            <person name="Mondo S."/>
            <person name="LaButti K."/>
            <person name="Haridas S."/>
            <person name="Pangalinan J."/>
            <person name="Salamov A.A."/>
            <person name="Simmons B.A."/>
            <person name="Magnuson J.K."/>
            <person name="Chen J."/>
            <person name="Drula E."/>
            <person name="Henrissat B."/>
            <person name="Wiebenga A."/>
            <person name="Lubbers R.J."/>
            <person name="Gomes A.C."/>
            <person name="Macurrencykelacurrency M.R."/>
            <person name="Stajich J."/>
            <person name="Grigoriev I.V."/>
            <person name="Mortensen U.H."/>
            <person name="De vries R.P."/>
            <person name="Baker S.E."/>
            <person name="Andersen M.R."/>
        </authorList>
    </citation>
    <scope>NUCLEOTIDE SEQUENCE [LARGE SCALE GENOMIC DNA]</scope>
    <source>
        <strain evidence="3 4">CBS 756.74</strain>
    </source>
</reference>
<name>A0ABR4KXF7_9EURO</name>
<dbReference type="GeneID" id="98154250"/>
<feature type="region of interest" description="Disordered" evidence="1">
    <location>
        <begin position="42"/>
        <end position="67"/>
    </location>
</feature>
<sequence>MPFDLLVRSPIVFPVAIYLATLYGCLYLLFTTVTDISKPHMAGAPESTASHISESGSASSEAKSSSH</sequence>
<dbReference type="RefSeq" id="XP_070902780.1">
    <property type="nucleotide sequence ID" value="XM_071039086.1"/>
</dbReference>
<proteinExistence type="predicted"/>
<dbReference type="EMBL" id="JBFXLR010000007">
    <property type="protein sequence ID" value="KAL2856916.1"/>
    <property type="molecule type" value="Genomic_DNA"/>
</dbReference>
<feature type="compositionally biased region" description="Low complexity" evidence="1">
    <location>
        <begin position="46"/>
        <end position="67"/>
    </location>
</feature>
<gene>
    <name evidence="3" type="ORF">BJX68DRAFT_229730</name>
</gene>
<keyword evidence="2" id="KW-0472">Membrane</keyword>
<comment type="caution">
    <text evidence="3">The sequence shown here is derived from an EMBL/GenBank/DDBJ whole genome shotgun (WGS) entry which is preliminary data.</text>
</comment>
<accession>A0ABR4KXF7</accession>
<feature type="transmembrane region" description="Helical" evidence="2">
    <location>
        <begin position="12"/>
        <end position="30"/>
    </location>
</feature>
<evidence type="ECO:0000256" key="2">
    <source>
        <dbReference type="SAM" id="Phobius"/>
    </source>
</evidence>
<keyword evidence="4" id="KW-1185">Reference proteome</keyword>
<keyword evidence="2" id="KW-1133">Transmembrane helix</keyword>
<keyword evidence="2" id="KW-0812">Transmembrane</keyword>
<evidence type="ECO:0000256" key="1">
    <source>
        <dbReference type="SAM" id="MobiDB-lite"/>
    </source>
</evidence>
<dbReference type="Proteomes" id="UP001610444">
    <property type="component" value="Unassembled WGS sequence"/>
</dbReference>
<evidence type="ECO:0000313" key="4">
    <source>
        <dbReference type="Proteomes" id="UP001610444"/>
    </source>
</evidence>
<protein>
    <recommendedName>
        <fullName evidence="5">Dolichol phosphate-mannose biosynthesis regulatory protein</fullName>
    </recommendedName>
</protein>
<evidence type="ECO:0008006" key="5">
    <source>
        <dbReference type="Google" id="ProtNLM"/>
    </source>
</evidence>
<organism evidence="3 4">
    <name type="scientific">Aspergillus pseudodeflectus</name>
    <dbReference type="NCBI Taxonomy" id="176178"/>
    <lineage>
        <taxon>Eukaryota</taxon>
        <taxon>Fungi</taxon>
        <taxon>Dikarya</taxon>
        <taxon>Ascomycota</taxon>
        <taxon>Pezizomycotina</taxon>
        <taxon>Eurotiomycetes</taxon>
        <taxon>Eurotiomycetidae</taxon>
        <taxon>Eurotiales</taxon>
        <taxon>Aspergillaceae</taxon>
        <taxon>Aspergillus</taxon>
        <taxon>Aspergillus subgen. Nidulantes</taxon>
    </lineage>
</organism>
<evidence type="ECO:0000313" key="3">
    <source>
        <dbReference type="EMBL" id="KAL2856916.1"/>
    </source>
</evidence>